<comment type="caution">
    <text evidence="2">The sequence shown here is derived from an EMBL/GenBank/DDBJ whole genome shotgun (WGS) entry which is preliminary data.</text>
</comment>
<organism evidence="2 3">
    <name type="scientific">Streptomyces thioluteus</name>
    <dbReference type="NCBI Taxonomy" id="66431"/>
    <lineage>
        <taxon>Bacteria</taxon>
        <taxon>Bacillati</taxon>
        <taxon>Actinomycetota</taxon>
        <taxon>Actinomycetes</taxon>
        <taxon>Kitasatosporales</taxon>
        <taxon>Streptomycetaceae</taxon>
        <taxon>Streptomyces</taxon>
    </lineage>
</organism>
<keyword evidence="3" id="KW-1185">Reference proteome</keyword>
<name>A0ABN3WYY2_STRTU</name>
<dbReference type="EMBL" id="BAAAXZ010000114">
    <property type="protein sequence ID" value="GAA2932485.1"/>
    <property type="molecule type" value="Genomic_DNA"/>
</dbReference>
<protein>
    <submittedName>
        <fullName evidence="2">Uncharacterized protein</fullName>
    </submittedName>
</protein>
<gene>
    <name evidence="2" type="ORF">GCM10020221_30320</name>
</gene>
<dbReference type="Gene3D" id="3.40.50.1820">
    <property type="entry name" value="alpha/beta hydrolase"/>
    <property type="match status" value="1"/>
</dbReference>
<evidence type="ECO:0000256" key="1">
    <source>
        <dbReference type="SAM" id="MobiDB-lite"/>
    </source>
</evidence>
<sequence length="101" mass="11027">MPGVGYTTIVTRYDEVVTPYRTQFLSGPKVRNVLIQDLCAVDLSEHLTIGTIDRIAFHEVANALDPANATPTTCASAVTAERPRREGESAETVRTNVCRAH</sequence>
<dbReference type="InterPro" id="IPR029058">
    <property type="entry name" value="AB_hydrolase_fold"/>
</dbReference>
<evidence type="ECO:0000313" key="2">
    <source>
        <dbReference type="EMBL" id="GAA2932485.1"/>
    </source>
</evidence>
<feature type="region of interest" description="Disordered" evidence="1">
    <location>
        <begin position="74"/>
        <end position="101"/>
    </location>
</feature>
<dbReference type="Proteomes" id="UP001501102">
    <property type="component" value="Unassembled WGS sequence"/>
</dbReference>
<accession>A0ABN3WYY2</accession>
<evidence type="ECO:0000313" key="3">
    <source>
        <dbReference type="Proteomes" id="UP001501102"/>
    </source>
</evidence>
<reference evidence="2 3" key="1">
    <citation type="journal article" date="2019" name="Int. J. Syst. Evol. Microbiol.">
        <title>The Global Catalogue of Microorganisms (GCM) 10K type strain sequencing project: providing services to taxonomists for standard genome sequencing and annotation.</title>
        <authorList>
            <consortium name="The Broad Institute Genomics Platform"/>
            <consortium name="The Broad Institute Genome Sequencing Center for Infectious Disease"/>
            <person name="Wu L."/>
            <person name="Ma J."/>
        </authorList>
    </citation>
    <scope>NUCLEOTIDE SEQUENCE [LARGE SCALE GENOMIC DNA]</scope>
    <source>
        <strain evidence="2 3">JCM 4087</strain>
    </source>
</reference>
<proteinExistence type="predicted"/>